<sequence length="187" mass="19272">MDDHDHDQTPDQTPDQAPHQRLLAGAGFPDDTGEAEPALVAALAAYDAAPRDPDTYLACLEVLRTARLLVPVVALLGEVEVDERGLAHDKSSDMAAVLLTGADGRTALLSFTGTAAMTAWDPQARPVPVTAPYAAQAAVQEGAAALLVDVAGPARLVVQGGDLEALGAGWQPVRLGAGIGWLRPGEA</sequence>
<protein>
    <recommendedName>
        <fullName evidence="2">SseB protein N-terminal domain-containing protein</fullName>
    </recommendedName>
</protein>
<dbReference type="EMBL" id="JAFBBZ010000001">
    <property type="protein sequence ID" value="MBM7506416.1"/>
    <property type="molecule type" value="Genomic_DNA"/>
</dbReference>
<evidence type="ECO:0000256" key="1">
    <source>
        <dbReference type="SAM" id="MobiDB-lite"/>
    </source>
</evidence>
<name>A0ABS2M5H0_9ACTN</name>
<feature type="compositionally biased region" description="Low complexity" evidence="1">
    <location>
        <begin position="10"/>
        <end position="20"/>
    </location>
</feature>
<feature type="region of interest" description="Disordered" evidence="1">
    <location>
        <begin position="1"/>
        <end position="30"/>
    </location>
</feature>
<gene>
    <name evidence="3" type="ORF">JOE61_000230</name>
</gene>
<accession>A0ABS2M5H0</accession>
<evidence type="ECO:0000259" key="2">
    <source>
        <dbReference type="Pfam" id="PF07179"/>
    </source>
</evidence>
<proteinExistence type="predicted"/>
<reference evidence="3 4" key="1">
    <citation type="submission" date="2021-01" db="EMBL/GenBank/DDBJ databases">
        <title>Sequencing the genomes of 1000 actinobacteria strains.</title>
        <authorList>
            <person name="Klenk H.-P."/>
        </authorList>
    </citation>
    <scope>NUCLEOTIDE SEQUENCE [LARGE SCALE GENOMIC DNA]</scope>
    <source>
        <strain evidence="3 4">DSM 18239</strain>
    </source>
</reference>
<dbReference type="Proteomes" id="UP000732378">
    <property type="component" value="Unassembled WGS sequence"/>
</dbReference>
<keyword evidence="4" id="KW-1185">Reference proteome</keyword>
<organism evidence="3 4">
    <name type="scientific">Nocardioides salarius</name>
    <dbReference type="NCBI Taxonomy" id="374513"/>
    <lineage>
        <taxon>Bacteria</taxon>
        <taxon>Bacillati</taxon>
        <taxon>Actinomycetota</taxon>
        <taxon>Actinomycetes</taxon>
        <taxon>Propionibacteriales</taxon>
        <taxon>Nocardioidaceae</taxon>
        <taxon>Nocardioides</taxon>
    </lineage>
</organism>
<comment type="caution">
    <text evidence="3">The sequence shown here is derived from an EMBL/GenBank/DDBJ whole genome shotgun (WGS) entry which is preliminary data.</text>
</comment>
<dbReference type="InterPro" id="IPR009839">
    <property type="entry name" value="SseB_N"/>
</dbReference>
<feature type="domain" description="SseB protein N-terminal" evidence="2">
    <location>
        <begin position="39"/>
        <end position="164"/>
    </location>
</feature>
<dbReference type="Pfam" id="PF07179">
    <property type="entry name" value="SseB"/>
    <property type="match status" value="1"/>
</dbReference>
<dbReference type="RefSeq" id="WP_193670767.1">
    <property type="nucleotide sequence ID" value="NZ_JACDTV010000018.1"/>
</dbReference>
<evidence type="ECO:0000313" key="4">
    <source>
        <dbReference type="Proteomes" id="UP000732378"/>
    </source>
</evidence>
<evidence type="ECO:0000313" key="3">
    <source>
        <dbReference type="EMBL" id="MBM7506416.1"/>
    </source>
</evidence>